<accession>C9ZB96</accession>
<gene>
    <name evidence="1" type="ordered locus">SCAB_0101</name>
</gene>
<evidence type="ECO:0000313" key="2">
    <source>
        <dbReference type="Proteomes" id="UP000001444"/>
    </source>
</evidence>
<dbReference type="Proteomes" id="UP000001444">
    <property type="component" value="Chromosome"/>
</dbReference>
<keyword evidence="2" id="KW-1185">Reference proteome</keyword>
<reference evidence="1 2" key="1">
    <citation type="journal article" date="2010" name="Mol. Plant Microbe Interact.">
        <title>Streptomyces scabies 87-22 contains a coronafacic acid-like biosynthetic cluster that contributes to plant-microbe interactions.</title>
        <authorList>
            <person name="Bignell D.R."/>
            <person name="Seipke R.F."/>
            <person name="Huguet-Tapia J.C."/>
            <person name="Chambers A.H."/>
            <person name="Parry R.J."/>
            <person name="Loria R."/>
        </authorList>
    </citation>
    <scope>NUCLEOTIDE SEQUENCE [LARGE SCALE GENOMIC DNA]</scope>
    <source>
        <strain evidence="1 2">87.22</strain>
    </source>
</reference>
<proteinExistence type="predicted"/>
<dbReference type="KEGG" id="scb:SCAB_0101"/>
<dbReference type="Gene3D" id="3.60.15.10">
    <property type="entry name" value="Ribonuclease Z/Hydroxyacylglutathione hydrolase-like"/>
    <property type="match status" value="1"/>
</dbReference>
<dbReference type="STRING" id="680198.SCAB_0101"/>
<dbReference type="InterPro" id="IPR036866">
    <property type="entry name" value="RibonucZ/Hydroxyglut_hydro"/>
</dbReference>
<dbReference type="EMBL" id="FN554889">
    <property type="protein sequence ID" value="CBG67239.1"/>
    <property type="molecule type" value="Genomic_DNA"/>
</dbReference>
<dbReference type="AlphaFoldDB" id="C9ZB96"/>
<evidence type="ECO:0008006" key="3">
    <source>
        <dbReference type="Google" id="ProtNLM"/>
    </source>
</evidence>
<sequence length="439" mass="47857">MKRCDMVEAELPGQGVVFWPVGTGDSTTIVLGDNLVMQVDLRDMKAADEDDAVVAAVIDRLEETLPQPDGTTPYLAVFALTHADSDHCCGFGDLLESSILIGEIWATPRLWRELSEDKPMCEDAQRFQDEVERRVDATLKAIKDGKEPPSGDRVRIIGYDEDRELHSYAELPDEYFTFPGDVITKVDGEDVADRFEAFVHAPFKDHCAGDRNDTSLALQVQLKASDGTVGRLLFLGDLAYPIIKMIFENSEAAGNADRVEWDVLLSPHHCSKKAMYAEGEDGKEELKQDLLDLLQAHASPDARVIASSLPFREKDEKGNNPPHLLARDAYASITDYEVLCTGEYPSKEEPRPVVFALEAGLGLELVDVTDLENKSQVLHAAGGGRRLLAALGTTRFPATALTAAAGLPRQRGTDAARAGVQRARGDKAEPAVQIGFGAA</sequence>
<evidence type="ECO:0000313" key="1">
    <source>
        <dbReference type="EMBL" id="CBG67239.1"/>
    </source>
</evidence>
<protein>
    <recommendedName>
        <fullName evidence="3">Metallo-beta-lactamase domain-containing protein</fullName>
    </recommendedName>
</protein>
<dbReference type="SUPFAM" id="SSF56281">
    <property type="entry name" value="Metallo-hydrolase/oxidoreductase"/>
    <property type="match status" value="1"/>
</dbReference>
<dbReference type="HOGENOM" id="CLU_044335_0_0_11"/>
<dbReference type="eggNOG" id="COG2333">
    <property type="taxonomic scope" value="Bacteria"/>
</dbReference>
<name>C9ZB96_STRSW</name>
<organism evidence="1 2">
    <name type="scientific">Streptomyces scabiei (strain 87.22)</name>
    <dbReference type="NCBI Taxonomy" id="680198"/>
    <lineage>
        <taxon>Bacteria</taxon>
        <taxon>Bacillati</taxon>
        <taxon>Actinomycetota</taxon>
        <taxon>Actinomycetes</taxon>
        <taxon>Kitasatosporales</taxon>
        <taxon>Streptomycetaceae</taxon>
        <taxon>Streptomyces</taxon>
    </lineage>
</organism>